<dbReference type="InterPro" id="IPR050557">
    <property type="entry name" value="RTX_toxin/Mannuronan_C5-epim"/>
</dbReference>
<dbReference type="EMBL" id="CP022278">
    <property type="protein sequence ID" value="ASK27275.1"/>
    <property type="molecule type" value="Genomic_DNA"/>
</dbReference>
<evidence type="ECO:0000256" key="4">
    <source>
        <dbReference type="ARBA" id="ARBA00022656"/>
    </source>
</evidence>
<dbReference type="KEGG" id="nei:BG910_05550"/>
<dbReference type="InterPro" id="IPR015919">
    <property type="entry name" value="Cadherin-like_sf"/>
</dbReference>
<dbReference type="GO" id="GO:0005576">
    <property type="term" value="C:extracellular region"/>
    <property type="evidence" value="ECO:0007669"/>
    <property type="project" value="UniProtKB-SubCell"/>
</dbReference>
<dbReference type="InterPro" id="IPR001343">
    <property type="entry name" value="Hemolysn_Ca-bd"/>
</dbReference>
<dbReference type="InterPro" id="IPR018511">
    <property type="entry name" value="Hemolysin-typ_Ca-bd_CS"/>
</dbReference>
<dbReference type="Pfam" id="PF00353">
    <property type="entry name" value="HemolysinCabind"/>
    <property type="match status" value="7"/>
</dbReference>
<proteinExistence type="predicted"/>
<evidence type="ECO:0000259" key="9">
    <source>
        <dbReference type="SMART" id="SM00736"/>
    </source>
</evidence>
<dbReference type="AlphaFoldDB" id="A0A220S259"/>
<gene>
    <name evidence="10" type="ORF">BG910_05550</name>
</gene>
<feature type="region of interest" description="Disordered" evidence="8">
    <location>
        <begin position="1073"/>
        <end position="1095"/>
    </location>
</feature>
<accession>A0A220S259</accession>
<dbReference type="InterPro" id="IPR011049">
    <property type="entry name" value="Serralysin-like_metalloprot_C"/>
</dbReference>
<name>A0A220S259_9NEIS</name>
<evidence type="ECO:0000256" key="3">
    <source>
        <dbReference type="ARBA" id="ARBA00022525"/>
    </source>
</evidence>
<keyword evidence="6" id="KW-0843">Virulence</keyword>
<dbReference type="SUPFAM" id="SSF49313">
    <property type="entry name" value="Cadherin-like"/>
    <property type="match status" value="1"/>
</dbReference>
<evidence type="ECO:0000256" key="5">
    <source>
        <dbReference type="ARBA" id="ARBA00022737"/>
    </source>
</evidence>
<dbReference type="PRINTS" id="PR00313">
    <property type="entry name" value="CABNDNGRPT"/>
</dbReference>
<keyword evidence="4" id="KW-0800">Toxin</keyword>
<dbReference type="GO" id="GO:0090729">
    <property type="term" value="F:toxin activity"/>
    <property type="evidence" value="ECO:0007669"/>
    <property type="project" value="UniProtKB-KW"/>
</dbReference>
<evidence type="ECO:0000256" key="6">
    <source>
        <dbReference type="ARBA" id="ARBA00023026"/>
    </source>
</evidence>
<dbReference type="GO" id="GO:0005509">
    <property type="term" value="F:calcium ion binding"/>
    <property type="evidence" value="ECO:0007669"/>
    <property type="project" value="InterPro"/>
</dbReference>
<evidence type="ECO:0000313" key="10">
    <source>
        <dbReference type="EMBL" id="ASK27275.1"/>
    </source>
</evidence>
<dbReference type="Gene3D" id="2.150.10.10">
    <property type="entry name" value="Serralysin-like metalloprotease, C-terminal"/>
    <property type="match status" value="5"/>
</dbReference>
<keyword evidence="7" id="KW-0472">Membrane</keyword>
<dbReference type="InterPro" id="IPR013783">
    <property type="entry name" value="Ig-like_fold"/>
</dbReference>
<dbReference type="GO" id="GO:0016020">
    <property type="term" value="C:membrane"/>
    <property type="evidence" value="ECO:0007669"/>
    <property type="project" value="UniProtKB-SubCell"/>
</dbReference>
<dbReference type="Proteomes" id="UP000198238">
    <property type="component" value="Chromosome"/>
</dbReference>
<protein>
    <recommendedName>
        <fullName evidence="9">Dystroglycan-type cadherin-like domain-containing protein</fullName>
    </recommendedName>
</protein>
<dbReference type="PROSITE" id="PS00330">
    <property type="entry name" value="HEMOLYSIN_CALCIUM"/>
    <property type="match status" value="3"/>
</dbReference>
<dbReference type="InterPro" id="IPR003995">
    <property type="entry name" value="RTX_toxin_determinant-A"/>
</dbReference>
<keyword evidence="5" id="KW-0677">Repeat</keyword>
<dbReference type="PANTHER" id="PTHR38340">
    <property type="entry name" value="S-LAYER PROTEIN"/>
    <property type="match status" value="1"/>
</dbReference>
<dbReference type="SMART" id="SM00736">
    <property type="entry name" value="CADG"/>
    <property type="match status" value="1"/>
</dbReference>
<dbReference type="PRINTS" id="PR01488">
    <property type="entry name" value="RTXTOXINA"/>
</dbReference>
<dbReference type="Gene3D" id="2.60.40.10">
    <property type="entry name" value="Immunoglobulins"/>
    <property type="match status" value="1"/>
</dbReference>
<dbReference type="SUPFAM" id="SSF51120">
    <property type="entry name" value="beta-Roll"/>
    <property type="match status" value="4"/>
</dbReference>
<evidence type="ECO:0000256" key="1">
    <source>
        <dbReference type="ARBA" id="ARBA00004370"/>
    </source>
</evidence>
<evidence type="ECO:0000256" key="8">
    <source>
        <dbReference type="SAM" id="MobiDB-lite"/>
    </source>
</evidence>
<comment type="subcellular location">
    <subcellularLocation>
        <location evidence="1">Membrane</location>
    </subcellularLocation>
    <subcellularLocation>
        <location evidence="2">Secreted</location>
    </subcellularLocation>
</comment>
<feature type="domain" description="Dystroglycan-type cadherin-like" evidence="9">
    <location>
        <begin position="974"/>
        <end position="1071"/>
    </location>
</feature>
<reference evidence="10 11" key="1">
    <citation type="submission" date="2017-06" db="EMBL/GenBank/DDBJ databases">
        <title>Neisseria chenwenguii sp. nov., isolated from the intestinal contents of Tibetan Plateau Pika in Yushu, Qinghai Province, China.</title>
        <authorList>
            <person name="Zhang G."/>
        </authorList>
    </citation>
    <scope>NUCLEOTIDE SEQUENCE [LARGE SCALE GENOMIC DNA]</scope>
    <source>
        <strain evidence="10 11">10023</strain>
    </source>
</reference>
<dbReference type="PANTHER" id="PTHR38340:SF1">
    <property type="entry name" value="S-LAYER PROTEIN"/>
    <property type="match status" value="1"/>
</dbReference>
<keyword evidence="11" id="KW-1185">Reference proteome</keyword>
<dbReference type="InterPro" id="IPR006644">
    <property type="entry name" value="Cadg"/>
</dbReference>
<evidence type="ECO:0000313" key="11">
    <source>
        <dbReference type="Proteomes" id="UP000198238"/>
    </source>
</evidence>
<sequence>MGKSQPPSDKNIANDVYIRPNKAITISSSAEEYMKNVGYNVPLPQQRILQHFFNGTDKDNKNVELDKIINAANKYGIFKGKITLSHSEFFELFYNEKMSDELNFSASQYSIDTDSADYWQRALVFGSTSLNLDINDETGIRYVFDAATGEPLYLENIRVKPNEDNYDLESSDGLAAIVNPVLSRITDPSGIGRKVNIKYEGDFVELNGGVFTQEQYREYVRLHPNDNNADIPEPLSPYSVQTINALLDGLKEMQKLQAVQFRDDQGRLVLFGSNGNDNLENFKGLAADLADIFNNGLLLDVGIAAIKQKLSKKIGEELEEILKQYGDHIDEAGNGLLPGLLAAAGRLVGAGVGASVGAVAGWVADYYAEVILNHFKPYLQNGVVYVSGDGNDTLIGTAQADEFHGGNGEDAYTVNGMDTVFDTDLSGSITFSDGTRAGRFERSSAEGNVWHSVDEAGNRDGKIMAQHLQNSDVLMLKHGKDTAFVYRFFKDTDSGNAGGLGITLADKSADGAAAESVTSKAGYLNRYNVFYPAPNAETNLTGGQKDDIIFATGAHSLNADLGGGNDRVYGSYGADRIYGGAGNDVLNGSAYVPAGKPASETAGDRDLIIGGAGRDLIYGVAGDDVIYSEEKGSHLSETDSAERGDWVAAGEGDDEVYGSTNRDLLTGSEGSDTVFGGAGDDVVLGDGFLRFGNRSQSVYVESPAASFDYTVVSPMMPFVPGILVPTVSTAPASRLTAEFTYDGSQWKETGTNSASRTHVDMDAWEIEINRETGDYALTAKVPLNDELHRVAASGAADFLYGGSGNDLIVGQDGNDYVIGGKGSDILWGDDNRDPSVSGDDYLEGGDGDDKLYGGKGDDTLAADKGRDMLDGGEGYDIYSFESADLQNPYDVKTIVDTDGQGMIVLDGKSLHTAVWTADSEQSGRWASAQGWQLDLHGSRLLLTGKTFSAQIVVEDFSDGMFGLNLTVAENHAPEVQGRLNTVFAQAGQSWTYTLPNGYFTDPDGDTLSYRATLSDGTSLPDGLKFDAGTLTFSGTPAQAERLKLEITASDAQGKSVSSVLEVDVLAAGDRENQVLTGTDGSDKLRSGSGSDVLAGGAGDDTLAGAVSTAATPISLPADTAAMPSSTPHTTTAVLPIPCALKTPTPKAPVSAAAATT</sequence>
<evidence type="ECO:0000256" key="2">
    <source>
        <dbReference type="ARBA" id="ARBA00004613"/>
    </source>
</evidence>
<keyword evidence="3" id="KW-0964">Secreted</keyword>
<evidence type="ECO:0000256" key="7">
    <source>
        <dbReference type="ARBA" id="ARBA00023136"/>
    </source>
</evidence>
<dbReference type="Pfam" id="PF05345">
    <property type="entry name" value="He_PIG"/>
    <property type="match status" value="1"/>
</dbReference>
<organism evidence="10 11">
    <name type="scientific">Neisseria chenwenguii</name>
    <dbReference type="NCBI Taxonomy" id="1853278"/>
    <lineage>
        <taxon>Bacteria</taxon>
        <taxon>Pseudomonadati</taxon>
        <taxon>Pseudomonadota</taxon>
        <taxon>Betaproteobacteria</taxon>
        <taxon>Neisseriales</taxon>
        <taxon>Neisseriaceae</taxon>
        <taxon>Neisseria</taxon>
    </lineage>
</organism>